<dbReference type="EMBL" id="CADCVJ010000051">
    <property type="protein sequence ID" value="CAA9466360.1"/>
    <property type="molecule type" value="Genomic_DNA"/>
</dbReference>
<name>A0A6J4RB47_9ACTN</name>
<reference evidence="2" key="1">
    <citation type="submission" date="2020-02" db="EMBL/GenBank/DDBJ databases">
        <authorList>
            <person name="Meier V. D."/>
        </authorList>
    </citation>
    <scope>NUCLEOTIDE SEQUENCE</scope>
    <source>
        <strain evidence="2">AVDCRST_MAG38</strain>
    </source>
</reference>
<feature type="non-terminal residue" evidence="2">
    <location>
        <position position="1"/>
    </location>
</feature>
<accession>A0A6J4RB47</accession>
<feature type="non-terminal residue" evidence="2">
    <location>
        <position position="85"/>
    </location>
</feature>
<organism evidence="2">
    <name type="scientific">uncultured Solirubrobacteraceae bacterium</name>
    <dbReference type="NCBI Taxonomy" id="1162706"/>
    <lineage>
        <taxon>Bacteria</taxon>
        <taxon>Bacillati</taxon>
        <taxon>Actinomycetota</taxon>
        <taxon>Thermoleophilia</taxon>
        <taxon>Solirubrobacterales</taxon>
        <taxon>Solirubrobacteraceae</taxon>
        <taxon>environmental samples</taxon>
    </lineage>
</organism>
<feature type="compositionally biased region" description="Basic residues" evidence="1">
    <location>
        <begin position="44"/>
        <end position="85"/>
    </location>
</feature>
<evidence type="ECO:0000313" key="2">
    <source>
        <dbReference type="EMBL" id="CAA9466360.1"/>
    </source>
</evidence>
<sequence length="85" mass="9865">GHRPRHRGVERFRRPHGARARARRAQRLRRHARDDGPQRSGGVRARRGGGGRWSRPSRGRARRRRRRLGGRGGRARPRRAPTARC</sequence>
<feature type="compositionally biased region" description="Basic residues" evidence="1">
    <location>
        <begin position="13"/>
        <end position="31"/>
    </location>
</feature>
<dbReference type="AlphaFoldDB" id="A0A6J4RB47"/>
<protein>
    <submittedName>
        <fullName evidence="2">Uncharacterized protein</fullName>
    </submittedName>
</protein>
<proteinExistence type="predicted"/>
<evidence type="ECO:0000256" key="1">
    <source>
        <dbReference type="SAM" id="MobiDB-lite"/>
    </source>
</evidence>
<gene>
    <name evidence="2" type="ORF">AVDCRST_MAG38-810</name>
</gene>
<feature type="region of interest" description="Disordered" evidence="1">
    <location>
        <begin position="1"/>
        <end position="85"/>
    </location>
</feature>